<dbReference type="InterPro" id="IPR013320">
    <property type="entry name" value="ConA-like_dom_sf"/>
</dbReference>
<evidence type="ECO:0000313" key="3">
    <source>
        <dbReference type="Proteomes" id="UP000807342"/>
    </source>
</evidence>
<reference evidence="2" key="1">
    <citation type="submission" date="2020-11" db="EMBL/GenBank/DDBJ databases">
        <authorList>
            <consortium name="DOE Joint Genome Institute"/>
            <person name="Ahrendt S."/>
            <person name="Riley R."/>
            <person name="Andreopoulos W."/>
            <person name="Labutti K."/>
            <person name="Pangilinan J."/>
            <person name="Ruiz-Duenas F.J."/>
            <person name="Barrasa J.M."/>
            <person name="Sanchez-Garcia M."/>
            <person name="Camarero S."/>
            <person name="Miyauchi S."/>
            <person name="Serrano A."/>
            <person name="Linde D."/>
            <person name="Babiker R."/>
            <person name="Drula E."/>
            <person name="Ayuso-Fernandez I."/>
            <person name="Pacheco R."/>
            <person name="Padilla G."/>
            <person name="Ferreira P."/>
            <person name="Barriuso J."/>
            <person name="Kellner H."/>
            <person name="Castanera R."/>
            <person name="Alfaro M."/>
            <person name="Ramirez L."/>
            <person name="Pisabarro A.G."/>
            <person name="Kuo A."/>
            <person name="Tritt A."/>
            <person name="Lipzen A."/>
            <person name="He G."/>
            <person name="Yan M."/>
            <person name="Ng V."/>
            <person name="Cullen D."/>
            <person name="Martin F."/>
            <person name="Rosso M.-N."/>
            <person name="Henrissat B."/>
            <person name="Hibbett D."/>
            <person name="Martinez A.T."/>
            <person name="Grigoriev I.V."/>
        </authorList>
    </citation>
    <scope>NUCLEOTIDE SEQUENCE</scope>
    <source>
        <strain evidence="2">MF-IS2</strain>
    </source>
</reference>
<protein>
    <submittedName>
        <fullName evidence="2">Glycoside hydrolase family 16 protein</fullName>
    </submittedName>
</protein>
<evidence type="ECO:0000313" key="2">
    <source>
        <dbReference type="EMBL" id="KAF9454127.1"/>
    </source>
</evidence>
<dbReference type="OrthoDB" id="192832at2759"/>
<dbReference type="PROSITE" id="PS51762">
    <property type="entry name" value="GH16_2"/>
    <property type="match status" value="1"/>
</dbReference>
<gene>
    <name evidence="2" type="ORF">P691DRAFT_798394</name>
</gene>
<dbReference type="Gene3D" id="2.60.120.200">
    <property type="match status" value="1"/>
</dbReference>
<dbReference type="CDD" id="cd02181">
    <property type="entry name" value="GH16_fungal_Lam16A_glucanase"/>
    <property type="match status" value="1"/>
</dbReference>
<dbReference type="PANTHER" id="PTHR10963">
    <property type="entry name" value="GLYCOSYL HYDROLASE-RELATED"/>
    <property type="match status" value="1"/>
</dbReference>
<dbReference type="FunFam" id="2.60.120.200:FF:000179">
    <property type="entry name" value="Unplaced genomic scaffold supercont1.19, whole genome shotgun sequence"/>
    <property type="match status" value="1"/>
</dbReference>
<dbReference type="InterPro" id="IPR000757">
    <property type="entry name" value="Beta-glucanase-like"/>
</dbReference>
<dbReference type="Proteomes" id="UP000807342">
    <property type="component" value="Unassembled WGS sequence"/>
</dbReference>
<comment type="caution">
    <text evidence="2">The sequence shown here is derived from an EMBL/GenBank/DDBJ whole genome shotgun (WGS) entry which is preliminary data.</text>
</comment>
<evidence type="ECO:0000259" key="1">
    <source>
        <dbReference type="PROSITE" id="PS51762"/>
    </source>
</evidence>
<keyword evidence="2" id="KW-0378">Hydrolase</keyword>
<keyword evidence="3" id="KW-1185">Reference proteome</keyword>
<dbReference type="GO" id="GO:0009251">
    <property type="term" value="P:glucan catabolic process"/>
    <property type="evidence" value="ECO:0007669"/>
    <property type="project" value="TreeGrafter"/>
</dbReference>
<dbReference type="EMBL" id="MU151056">
    <property type="protein sequence ID" value="KAF9454127.1"/>
    <property type="molecule type" value="Genomic_DNA"/>
</dbReference>
<accession>A0A9P5XMC1</accession>
<sequence>MLGSLVLLVQAETYDMVKEYAGTTFFNEWTFYDHFDNLTNGDVQFLGATEAASAKLAFVDPATNHAIIKVDNTSTVPDQQKRNSVRIQTNVMFAIGSLWTVDMLHVPYGCSVWPAFWSHSPNWPTGGEIDTFEAVNLQTRNQMSLHTLPGCKQVSPNQSANTTFIPNADCSFQTNMNEGCNVLDPNTASYGAAFSQAGGGVWITEFAETGISIWFMPRANVPSAVSSNSSTIDTSTLGTPVANWPTGGCDMDTFFGPQNIIFDITLCGDLADAPGLFAQTCPGMCYESWVVGNGSNYATAYFEIASMRVFSKTGTNTIIDPSKSGAASALTASSSGLLVYVTGLFSVGIASWLFGW</sequence>
<dbReference type="InterPro" id="IPR050546">
    <property type="entry name" value="Glycosyl_Hydrlase_16"/>
</dbReference>
<name>A0A9P5XMC1_9AGAR</name>
<dbReference type="AlphaFoldDB" id="A0A9P5XMC1"/>
<dbReference type="SUPFAM" id="SSF49899">
    <property type="entry name" value="Concanavalin A-like lectins/glucanases"/>
    <property type="match status" value="1"/>
</dbReference>
<dbReference type="GO" id="GO:0004553">
    <property type="term" value="F:hydrolase activity, hydrolyzing O-glycosyl compounds"/>
    <property type="evidence" value="ECO:0007669"/>
    <property type="project" value="InterPro"/>
</dbReference>
<dbReference type="PANTHER" id="PTHR10963:SF24">
    <property type="entry name" value="GLYCOSIDASE C21B10.07-RELATED"/>
    <property type="match status" value="1"/>
</dbReference>
<dbReference type="Pfam" id="PF26113">
    <property type="entry name" value="GH16_XgeA"/>
    <property type="match status" value="1"/>
</dbReference>
<feature type="domain" description="GH16" evidence="1">
    <location>
        <begin position="18"/>
        <end position="279"/>
    </location>
</feature>
<proteinExistence type="predicted"/>
<organism evidence="2 3">
    <name type="scientific">Macrolepiota fuliginosa MF-IS2</name>
    <dbReference type="NCBI Taxonomy" id="1400762"/>
    <lineage>
        <taxon>Eukaryota</taxon>
        <taxon>Fungi</taxon>
        <taxon>Dikarya</taxon>
        <taxon>Basidiomycota</taxon>
        <taxon>Agaricomycotina</taxon>
        <taxon>Agaricomycetes</taxon>
        <taxon>Agaricomycetidae</taxon>
        <taxon>Agaricales</taxon>
        <taxon>Agaricineae</taxon>
        <taxon>Agaricaceae</taxon>
        <taxon>Macrolepiota</taxon>
    </lineage>
</organism>